<organism evidence="2 3">
    <name type="scientific">Clathrospora elynae</name>
    <dbReference type="NCBI Taxonomy" id="706981"/>
    <lineage>
        <taxon>Eukaryota</taxon>
        <taxon>Fungi</taxon>
        <taxon>Dikarya</taxon>
        <taxon>Ascomycota</taxon>
        <taxon>Pezizomycotina</taxon>
        <taxon>Dothideomycetes</taxon>
        <taxon>Pleosporomycetidae</taxon>
        <taxon>Pleosporales</taxon>
        <taxon>Diademaceae</taxon>
        <taxon>Clathrospora</taxon>
    </lineage>
</organism>
<proteinExistence type="predicted"/>
<protein>
    <submittedName>
        <fullName evidence="2">Uncharacterized protein</fullName>
    </submittedName>
</protein>
<dbReference type="Proteomes" id="UP000800038">
    <property type="component" value="Unassembled WGS sequence"/>
</dbReference>
<dbReference type="EMBL" id="ML976064">
    <property type="protein sequence ID" value="KAF1940380.1"/>
    <property type="molecule type" value="Genomic_DNA"/>
</dbReference>
<reference evidence="2" key="1">
    <citation type="journal article" date="2020" name="Stud. Mycol.">
        <title>101 Dothideomycetes genomes: a test case for predicting lifestyles and emergence of pathogens.</title>
        <authorList>
            <person name="Haridas S."/>
            <person name="Albert R."/>
            <person name="Binder M."/>
            <person name="Bloem J."/>
            <person name="Labutti K."/>
            <person name="Salamov A."/>
            <person name="Andreopoulos B."/>
            <person name="Baker S."/>
            <person name="Barry K."/>
            <person name="Bills G."/>
            <person name="Bluhm B."/>
            <person name="Cannon C."/>
            <person name="Castanera R."/>
            <person name="Culley D."/>
            <person name="Daum C."/>
            <person name="Ezra D."/>
            <person name="Gonzalez J."/>
            <person name="Henrissat B."/>
            <person name="Kuo A."/>
            <person name="Liang C."/>
            <person name="Lipzen A."/>
            <person name="Lutzoni F."/>
            <person name="Magnuson J."/>
            <person name="Mondo S."/>
            <person name="Nolan M."/>
            <person name="Ohm R."/>
            <person name="Pangilinan J."/>
            <person name="Park H.-J."/>
            <person name="Ramirez L."/>
            <person name="Alfaro M."/>
            <person name="Sun H."/>
            <person name="Tritt A."/>
            <person name="Yoshinaga Y."/>
            <person name="Zwiers L.-H."/>
            <person name="Turgeon B."/>
            <person name="Goodwin S."/>
            <person name="Spatafora J."/>
            <person name="Crous P."/>
            <person name="Grigoriev I."/>
        </authorList>
    </citation>
    <scope>NUCLEOTIDE SEQUENCE</scope>
    <source>
        <strain evidence="2">CBS 161.51</strain>
    </source>
</reference>
<keyword evidence="1" id="KW-1133">Transmembrane helix</keyword>
<keyword evidence="1" id="KW-0472">Membrane</keyword>
<dbReference type="AlphaFoldDB" id="A0A6A5SL24"/>
<keyword evidence="3" id="KW-1185">Reference proteome</keyword>
<evidence type="ECO:0000313" key="2">
    <source>
        <dbReference type="EMBL" id="KAF1940380.1"/>
    </source>
</evidence>
<evidence type="ECO:0000313" key="3">
    <source>
        <dbReference type="Proteomes" id="UP000800038"/>
    </source>
</evidence>
<evidence type="ECO:0000256" key="1">
    <source>
        <dbReference type="SAM" id="Phobius"/>
    </source>
</evidence>
<name>A0A6A5SL24_9PLEO</name>
<sequence>MFKESSQRNVGFGNLISIFGIVVVVGTLGSRYPCPWNWVPSLKLTVEQLFTAQLSPRRTYTAPFMRAAIGLHPREGRRSRSGFCAGRCRAGFSAVRPRQRLFLRKVFSHNFISRLLLDPKHILLREKGTRTAHLSTRIGQRAESIYGTCR</sequence>
<accession>A0A6A5SL24</accession>
<keyword evidence="1" id="KW-0812">Transmembrane</keyword>
<feature type="transmembrane region" description="Helical" evidence="1">
    <location>
        <begin position="12"/>
        <end position="32"/>
    </location>
</feature>
<gene>
    <name evidence="2" type="ORF">EJ02DRAFT_231010</name>
</gene>